<keyword evidence="3" id="KW-1185">Reference proteome</keyword>
<dbReference type="InterPro" id="IPR046077">
    <property type="entry name" value="DUF6095"/>
</dbReference>
<feature type="transmembrane region" description="Helical" evidence="1">
    <location>
        <begin position="21"/>
        <end position="42"/>
    </location>
</feature>
<accession>A0A4V1KR02</accession>
<name>A0A4V1KR02_9FLAO</name>
<reference evidence="2 3" key="1">
    <citation type="submission" date="2018-07" db="EMBL/GenBank/DDBJ databases">
        <title>Leeuwenhoekiella genomics.</title>
        <authorList>
            <person name="Tahon G."/>
            <person name="Willems A."/>
        </authorList>
    </citation>
    <scope>NUCLEOTIDE SEQUENCE [LARGE SCALE GENOMIC DNA]</scope>
    <source>
        <strain evidence="2 3">LMG 22550</strain>
    </source>
</reference>
<dbReference type="AlphaFoldDB" id="A0A4V1KR02"/>
<evidence type="ECO:0000256" key="1">
    <source>
        <dbReference type="SAM" id="Phobius"/>
    </source>
</evidence>
<sequence length="88" mass="9669">MALYEVPSPIILNKMGTDKDALAKGVQTMAMSLLFMFLGPGLIYQAFKNQEHPLYIPVLVLGGIAAVLAIYFGFKGINRIMNSMFGKK</sequence>
<evidence type="ECO:0000313" key="3">
    <source>
        <dbReference type="Proteomes" id="UP000289238"/>
    </source>
</evidence>
<dbReference type="EMBL" id="QOVM01000002">
    <property type="protein sequence ID" value="RXG23202.1"/>
    <property type="molecule type" value="Genomic_DNA"/>
</dbReference>
<proteinExistence type="predicted"/>
<dbReference type="Proteomes" id="UP000289238">
    <property type="component" value="Unassembled WGS sequence"/>
</dbReference>
<comment type="caution">
    <text evidence="2">The sequence shown here is derived from an EMBL/GenBank/DDBJ whole genome shotgun (WGS) entry which is preliminary data.</text>
</comment>
<gene>
    <name evidence="2" type="ORF">DSM00_814</name>
</gene>
<dbReference type="Pfam" id="PF19589">
    <property type="entry name" value="DUF6095"/>
    <property type="match status" value="1"/>
</dbReference>
<keyword evidence="1" id="KW-0472">Membrane</keyword>
<keyword evidence="1" id="KW-0812">Transmembrane</keyword>
<keyword evidence="1" id="KW-1133">Transmembrane helix</keyword>
<feature type="transmembrane region" description="Helical" evidence="1">
    <location>
        <begin position="54"/>
        <end position="74"/>
    </location>
</feature>
<protein>
    <submittedName>
        <fullName evidence="2">Uncharacterized protein</fullName>
    </submittedName>
</protein>
<organism evidence="2 3">
    <name type="scientific">Leeuwenhoekiella aequorea</name>
    <dbReference type="NCBI Taxonomy" id="283736"/>
    <lineage>
        <taxon>Bacteria</taxon>
        <taxon>Pseudomonadati</taxon>
        <taxon>Bacteroidota</taxon>
        <taxon>Flavobacteriia</taxon>
        <taxon>Flavobacteriales</taxon>
        <taxon>Flavobacteriaceae</taxon>
        <taxon>Leeuwenhoekiella</taxon>
    </lineage>
</organism>
<evidence type="ECO:0000313" key="2">
    <source>
        <dbReference type="EMBL" id="RXG23202.1"/>
    </source>
</evidence>